<evidence type="ECO:0000256" key="6">
    <source>
        <dbReference type="ARBA" id="ARBA00023136"/>
    </source>
</evidence>
<dbReference type="PROSITE" id="PS00198">
    <property type="entry name" value="4FE4S_FER_1"/>
    <property type="match status" value="1"/>
</dbReference>
<dbReference type="InterPro" id="IPR017896">
    <property type="entry name" value="4Fe4S_Fe-S-bd"/>
</dbReference>
<feature type="transmembrane region" description="Helical" evidence="7">
    <location>
        <begin position="203"/>
        <end position="220"/>
    </location>
</feature>
<proteinExistence type="predicted"/>
<dbReference type="GO" id="GO:0046872">
    <property type="term" value="F:metal ion binding"/>
    <property type="evidence" value="ECO:0007669"/>
    <property type="project" value="UniProtKB-KW"/>
</dbReference>
<reference evidence="9 10" key="1">
    <citation type="submission" date="2011-08" db="EMBL/GenBank/DDBJ databases">
        <title>Complete sequence of Caldicellulosiruptor lactoaceticus 6A.</title>
        <authorList>
            <consortium name="US DOE Joint Genome Institute"/>
            <person name="Lucas S."/>
            <person name="Han J."/>
            <person name="Lapidus A."/>
            <person name="Cheng J.-F."/>
            <person name="Goodwin L."/>
            <person name="Pitluck S."/>
            <person name="Peters L."/>
            <person name="Davenport K."/>
            <person name="Detter J.C."/>
            <person name="Han C."/>
            <person name="Tapia R."/>
            <person name="Land M."/>
            <person name="Hauser L."/>
            <person name="Kyrpides N."/>
            <person name="Ivanova N."/>
            <person name="Ovchinnikova G."/>
            <person name="Pagani I."/>
            <person name="Blumer-Schuette S.E."/>
            <person name="Kelly R.M."/>
            <person name="Woyke T."/>
        </authorList>
    </citation>
    <scope>NUCLEOTIDE SEQUENCE [LARGE SCALE GENOMIC DNA]</scope>
    <source>
        <strain evidence="9 10">6A</strain>
    </source>
</reference>
<gene>
    <name evidence="9" type="ORF">Calla_2101</name>
</gene>
<evidence type="ECO:0000256" key="3">
    <source>
        <dbReference type="ARBA" id="ARBA00022723"/>
    </source>
</evidence>
<keyword evidence="5" id="KW-0411">Iron-sulfur</keyword>
<dbReference type="GO" id="GO:0005886">
    <property type="term" value="C:plasma membrane"/>
    <property type="evidence" value="ECO:0007669"/>
    <property type="project" value="UniProtKB-SubCell"/>
</dbReference>
<dbReference type="AlphaFoldDB" id="G2PW63"/>
<name>G2PW63_9FIRM</name>
<evidence type="ECO:0000256" key="4">
    <source>
        <dbReference type="ARBA" id="ARBA00023004"/>
    </source>
</evidence>
<evidence type="ECO:0000313" key="9">
    <source>
        <dbReference type="EMBL" id="AEM74664.1"/>
    </source>
</evidence>
<feature type="transmembrane region" description="Helical" evidence="7">
    <location>
        <begin position="21"/>
        <end position="37"/>
    </location>
</feature>
<dbReference type="KEGG" id="clc:Calla_2101"/>
<dbReference type="GO" id="GO:0051536">
    <property type="term" value="F:iron-sulfur cluster binding"/>
    <property type="evidence" value="ECO:0007669"/>
    <property type="project" value="UniProtKB-KW"/>
</dbReference>
<evidence type="ECO:0000256" key="1">
    <source>
        <dbReference type="ARBA" id="ARBA00004236"/>
    </source>
</evidence>
<keyword evidence="6 7" id="KW-0472">Membrane</keyword>
<dbReference type="Proteomes" id="UP000009257">
    <property type="component" value="Chromosome"/>
</dbReference>
<dbReference type="InterPro" id="IPR052378">
    <property type="entry name" value="NosR_regulator"/>
</dbReference>
<evidence type="ECO:0000259" key="8">
    <source>
        <dbReference type="PROSITE" id="PS51379"/>
    </source>
</evidence>
<dbReference type="Pfam" id="PF12801">
    <property type="entry name" value="Fer4_5"/>
    <property type="match status" value="2"/>
</dbReference>
<sequence length="288" mass="32995">MKKSTTKKNEVNKYFRLFSQILFFTIILITAIIHSLAEKGMEVKVPFFSNASLHSLCPFGGVVSVYKLITEGTFVQKIHESSFVLLAIVIVLSILFGSVFCGFVCPFGSVQEWIGKLGKIIFKKRFNKFIPSKYDKYFRYFRYVVLLWVVYITAKTGTLVFANIDPYHALFTFWTGEVAIQALIFLIVVIILSFIIERPFCKYFCPLGAFVGLFNLIRIFKIKRNPSYCISCKKCNSVCPMNIDVHSKEVINDPQCVTCLQCSSEISCPVENTIVFETRRGIKNENKY</sequence>
<accession>G2PW63</accession>
<evidence type="ECO:0000256" key="5">
    <source>
        <dbReference type="ARBA" id="ARBA00023014"/>
    </source>
</evidence>
<feature type="transmembrane region" description="Helical" evidence="7">
    <location>
        <begin position="173"/>
        <end position="196"/>
    </location>
</feature>
<dbReference type="PANTHER" id="PTHR30224:SF4">
    <property type="entry name" value="ELECTRON TRANSPORT PROTEIN YCCM-RELATED"/>
    <property type="match status" value="1"/>
</dbReference>
<keyword evidence="3" id="KW-0479">Metal-binding</keyword>
<evidence type="ECO:0000256" key="7">
    <source>
        <dbReference type="SAM" id="Phobius"/>
    </source>
</evidence>
<keyword evidence="7" id="KW-0812">Transmembrane</keyword>
<evidence type="ECO:0000313" key="10">
    <source>
        <dbReference type="Proteomes" id="UP000009257"/>
    </source>
</evidence>
<feature type="domain" description="4Fe-4S ferredoxin-type" evidence="8">
    <location>
        <begin position="220"/>
        <end position="249"/>
    </location>
</feature>
<dbReference type="PROSITE" id="PS51379">
    <property type="entry name" value="4FE4S_FER_2"/>
    <property type="match status" value="1"/>
</dbReference>
<organism evidence="9 10">
    <name type="scientific">Caldicellulosiruptor acetigenus 6A</name>
    <dbReference type="NCBI Taxonomy" id="632516"/>
    <lineage>
        <taxon>Bacteria</taxon>
        <taxon>Bacillati</taxon>
        <taxon>Bacillota</taxon>
        <taxon>Bacillota incertae sedis</taxon>
        <taxon>Caldicellulosiruptorales</taxon>
        <taxon>Caldicellulosiruptoraceae</taxon>
        <taxon>Caldicellulosiruptor</taxon>
    </lineage>
</organism>
<dbReference type="EMBL" id="CP003001">
    <property type="protein sequence ID" value="AEM74664.1"/>
    <property type="molecule type" value="Genomic_DNA"/>
</dbReference>
<evidence type="ECO:0000256" key="2">
    <source>
        <dbReference type="ARBA" id="ARBA00022475"/>
    </source>
</evidence>
<keyword evidence="7" id="KW-1133">Transmembrane helix</keyword>
<dbReference type="InterPro" id="IPR017900">
    <property type="entry name" value="4Fe4S_Fe_S_CS"/>
</dbReference>
<feature type="transmembrane region" description="Helical" evidence="7">
    <location>
        <begin position="83"/>
        <end position="107"/>
    </location>
</feature>
<dbReference type="RefSeq" id="WP_014043154.1">
    <property type="nucleotide sequence ID" value="NC_015949.1"/>
</dbReference>
<comment type="subcellular location">
    <subcellularLocation>
        <location evidence="1">Cell membrane</location>
    </subcellularLocation>
</comment>
<dbReference type="PANTHER" id="PTHR30224">
    <property type="entry name" value="ELECTRON TRANSPORT PROTEIN"/>
    <property type="match status" value="1"/>
</dbReference>
<feature type="transmembrane region" description="Helical" evidence="7">
    <location>
        <begin position="140"/>
        <end position="161"/>
    </location>
</feature>
<dbReference type="SUPFAM" id="SSF54862">
    <property type="entry name" value="4Fe-4S ferredoxins"/>
    <property type="match status" value="1"/>
</dbReference>
<keyword evidence="4" id="KW-0408">Iron</keyword>
<protein>
    <submittedName>
        <fullName evidence="9">4Fe-4S ferredoxin iron-sulfur binding domain-containing protein</fullName>
    </submittedName>
</protein>
<dbReference type="HOGENOM" id="CLU_033147_0_1_9"/>
<keyword evidence="2" id="KW-1003">Cell membrane</keyword>